<evidence type="ECO:0000313" key="2">
    <source>
        <dbReference type="Proteomes" id="UP000028715"/>
    </source>
</evidence>
<reference evidence="1 2" key="1">
    <citation type="submission" date="2014-07" db="EMBL/GenBank/DDBJ databases">
        <title>Genome of Flavobacterium reichenbachii LMG 25512.</title>
        <authorList>
            <person name="Stropko S.J."/>
            <person name="Pipes S.E."/>
            <person name="Newman J.D."/>
        </authorList>
    </citation>
    <scope>NUCLEOTIDE SEQUENCE [LARGE SCALE GENOMIC DNA]</scope>
    <source>
        <strain evidence="1 2">LMG 25512</strain>
    </source>
</reference>
<dbReference type="EMBL" id="JPRL01000001">
    <property type="protein sequence ID" value="KFF04770.1"/>
    <property type="molecule type" value="Genomic_DNA"/>
</dbReference>
<dbReference type="eggNOG" id="ENOG5031ABC">
    <property type="taxonomic scope" value="Bacteria"/>
</dbReference>
<proteinExistence type="predicted"/>
<evidence type="ECO:0008006" key="3">
    <source>
        <dbReference type="Google" id="ProtNLM"/>
    </source>
</evidence>
<name>A0A085ZK06_9FLAO</name>
<keyword evidence="2" id="KW-1185">Reference proteome</keyword>
<protein>
    <recommendedName>
        <fullName evidence="3">DUF4298 domain-containing protein</fullName>
    </recommendedName>
</protein>
<evidence type="ECO:0000313" key="1">
    <source>
        <dbReference type="EMBL" id="KFF04770.1"/>
    </source>
</evidence>
<dbReference type="STRING" id="362418.IW19_04130"/>
<sequence length="104" mass="11985">MEKGDSTMTELIKLLELIKSKITADTDLMWTSYNSVEKLIAEIDLNSKLLENNNQQQSLGFFQHLFAPTGTFQEISMQNGWSDEYLKLASEFDTLYENLINKNL</sequence>
<dbReference type="AlphaFoldDB" id="A0A085ZK06"/>
<organism evidence="1 2">
    <name type="scientific">Flavobacterium reichenbachii</name>
    <dbReference type="NCBI Taxonomy" id="362418"/>
    <lineage>
        <taxon>Bacteria</taxon>
        <taxon>Pseudomonadati</taxon>
        <taxon>Bacteroidota</taxon>
        <taxon>Flavobacteriia</taxon>
        <taxon>Flavobacteriales</taxon>
        <taxon>Flavobacteriaceae</taxon>
        <taxon>Flavobacterium</taxon>
    </lineage>
</organism>
<dbReference type="OrthoDB" id="800014at2"/>
<comment type="caution">
    <text evidence="1">The sequence shown here is derived from an EMBL/GenBank/DDBJ whole genome shotgun (WGS) entry which is preliminary data.</text>
</comment>
<accession>A0A085ZK06</accession>
<dbReference type="Proteomes" id="UP000028715">
    <property type="component" value="Unassembled WGS sequence"/>
</dbReference>
<dbReference type="RefSeq" id="WP_035681467.1">
    <property type="nucleotide sequence ID" value="NZ_JPRL01000001.1"/>
</dbReference>
<gene>
    <name evidence="1" type="ORF">IW19_04130</name>
</gene>